<dbReference type="PANTHER" id="PTHR37305:SF1">
    <property type="entry name" value="MEMBRANE PROTEIN"/>
    <property type="match status" value="1"/>
</dbReference>
<dbReference type="AlphaFoldDB" id="A0A8J3Q2S1"/>
<dbReference type="EMBL" id="BONY01000003">
    <property type="protein sequence ID" value="GIH02596.1"/>
    <property type="molecule type" value="Genomic_DNA"/>
</dbReference>
<feature type="transmembrane region" description="Helical" evidence="1">
    <location>
        <begin position="99"/>
        <end position="124"/>
    </location>
</feature>
<feature type="transmembrane region" description="Helical" evidence="1">
    <location>
        <begin position="170"/>
        <end position="190"/>
    </location>
</feature>
<keyword evidence="1" id="KW-0812">Transmembrane</keyword>
<dbReference type="Proteomes" id="UP000612899">
    <property type="component" value="Unassembled WGS sequence"/>
</dbReference>
<keyword evidence="1" id="KW-1133">Transmembrane helix</keyword>
<keyword evidence="1" id="KW-0472">Membrane</keyword>
<feature type="transmembrane region" description="Helical" evidence="1">
    <location>
        <begin position="227"/>
        <end position="248"/>
    </location>
</feature>
<dbReference type="GO" id="GO:0005886">
    <property type="term" value="C:plasma membrane"/>
    <property type="evidence" value="ECO:0007669"/>
    <property type="project" value="UniProtKB-SubCell"/>
</dbReference>
<dbReference type="Pfam" id="PF12730">
    <property type="entry name" value="ABC2_membrane_4"/>
    <property type="match status" value="1"/>
</dbReference>
<feature type="transmembrane region" description="Helical" evidence="1">
    <location>
        <begin position="57"/>
        <end position="78"/>
    </location>
</feature>
<accession>A0A8J3Q2S1</accession>
<protein>
    <submittedName>
        <fullName evidence="2">ABC transporter</fullName>
    </submittedName>
</protein>
<organism evidence="2 3">
    <name type="scientific">Rhizocola hellebori</name>
    <dbReference type="NCBI Taxonomy" id="1392758"/>
    <lineage>
        <taxon>Bacteria</taxon>
        <taxon>Bacillati</taxon>
        <taxon>Actinomycetota</taxon>
        <taxon>Actinomycetes</taxon>
        <taxon>Micromonosporales</taxon>
        <taxon>Micromonosporaceae</taxon>
        <taxon>Rhizocola</taxon>
    </lineage>
</organism>
<evidence type="ECO:0000313" key="2">
    <source>
        <dbReference type="EMBL" id="GIH02596.1"/>
    </source>
</evidence>
<comment type="caution">
    <text evidence="2">The sequence shown here is derived from an EMBL/GenBank/DDBJ whole genome shotgun (WGS) entry which is preliminary data.</text>
</comment>
<gene>
    <name evidence="2" type="ORF">Rhe02_06630</name>
</gene>
<reference evidence="2" key="1">
    <citation type="submission" date="2021-01" db="EMBL/GenBank/DDBJ databases">
        <title>Whole genome shotgun sequence of Rhizocola hellebori NBRC 109834.</title>
        <authorList>
            <person name="Komaki H."/>
            <person name="Tamura T."/>
        </authorList>
    </citation>
    <scope>NUCLEOTIDE SEQUENCE</scope>
    <source>
        <strain evidence="2">NBRC 109834</strain>
    </source>
</reference>
<keyword evidence="3" id="KW-1185">Reference proteome</keyword>
<evidence type="ECO:0000313" key="3">
    <source>
        <dbReference type="Proteomes" id="UP000612899"/>
    </source>
</evidence>
<sequence>MTAMMLAEWTKIRTVRSTLWTLLPSLAISAAIAYLAGSSFRTSLADRPGDFDPLFATFYSLTLAQLGIVVFGVLVIGAEYSTGTIRSALITVPQRGKLYLAKVCAVTLTMFGVSALIVPATFFAAQSGLGPYRVTLGDKGVAEAMIGAVCYLTLICLLATGITTMLRSSIAALVILLPLFFLGGSGLGNLPQIKDFAQYLPDQAGMVVLHLTVPDDPQQFGRDYGPWTGLGIMALWTLVALLGGLWTLRRRDA</sequence>
<dbReference type="PANTHER" id="PTHR37305">
    <property type="entry name" value="INTEGRAL MEMBRANE PROTEIN-RELATED"/>
    <property type="match status" value="1"/>
</dbReference>
<dbReference type="GO" id="GO:0140359">
    <property type="term" value="F:ABC-type transporter activity"/>
    <property type="evidence" value="ECO:0007669"/>
    <property type="project" value="InterPro"/>
</dbReference>
<evidence type="ECO:0000256" key="1">
    <source>
        <dbReference type="SAM" id="Phobius"/>
    </source>
</evidence>
<name>A0A8J3Q2S1_9ACTN</name>
<proteinExistence type="predicted"/>
<dbReference type="RefSeq" id="WP_203906542.1">
    <property type="nucleotide sequence ID" value="NZ_BONY01000003.1"/>
</dbReference>
<feature type="transmembrane region" description="Helical" evidence="1">
    <location>
        <begin position="144"/>
        <end position="163"/>
    </location>
</feature>